<organism evidence="1 2">
    <name type="scientific">Vibrio harveyi</name>
    <name type="common">Beneckea harveyi</name>
    <dbReference type="NCBI Taxonomy" id="669"/>
    <lineage>
        <taxon>Bacteria</taxon>
        <taxon>Pseudomonadati</taxon>
        <taxon>Pseudomonadota</taxon>
        <taxon>Gammaproteobacteria</taxon>
        <taxon>Vibrionales</taxon>
        <taxon>Vibrionaceae</taxon>
        <taxon>Vibrio</taxon>
    </lineage>
</organism>
<comment type="caution">
    <text evidence="1">The sequence shown here is derived from an EMBL/GenBank/DDBJ whole genome shotgun (WGS) entry which is preliminary data.</text>
</comment>
<dbReference type="AlphaFoldDB" id="A0A454D2A0"/>
<reference evidence="1 2" key="1">
    <citation type="submission" date="2012-10" db="EMBL/GenBank/DDBJ databases">
        <title>Genome sequence of Vibrio Cholerae HENC-02.</title>
        <authorList>
            <person name="Eppinger M."/>
            <person name="Hasan N.A."/>
            <person name="Sengamalay N."/>
            <person name="Hine E."/>
            <person name="Su Q."/>
            <person name="Daugherty S.C."/>
            <person name="Young S."/>
            <person name="Sadzewicz L."/>
            <person name="Tallon L."/>
            <person name="Cebula T.A."/>
            <person name="Ravel J."/>
            <person name="Colwell R.R."/>
        </authorList>
    </citation>
    <scope>NUCLEOTIDE SEQUENCE [LARGE SCALE GENOMIC DNA]</scope>
    <source>
        <strain evidence="1 2">HENC-02</strain>
    </source>
</reference>
<feature type="non-terminal residue" evidence="1">
    <location>
        <position position="21"/>
    </location>
</feature>
<dbReference type="EMBL" id="AJSR01000574">
    <property type="protein sequence ID" value="EKM32795.1"/>
    <property type="molecule type" value="Genomic_DNA"/>
</dbReference>
<evidence type="ECO:0000313" key="1">
    <source>
        <dbReference type="EMBL" id="EKM32795.1"/>
    </source>
</evidence>
<accession>A0A454D2A0</accession>
<proteinExistence type="predicted"/>
<evidence type="ECO:0000313" key="2">
    <source>
        <dbReference type="Proteomes" id="UP000008367"/>
    </source>
</evidence>
<dbReference type="Proteomes" id="UP000008367">
    <property type="component" value="Unassembled WGS sequence"/>
</dbReference>
<keyword evidence="1" id="KW-0472">Membrane</keyword>
<name>A0A454D2A0_VIBHA</name>
<keyword evidence="1" id="KW-0812">Transmembrane</keyword>
<sequence>MYCFSFRSKIPLVNSLIRSII</sequence>
<gene>
    <name evidence="1" type="ORF">VCHENC02_1679A</name>
</gene>
<protein>
    <submittedName>
        <fullName evidence="1">ABC transporter transmembrane region family protein</fullName>
    </submittedName>
</protein>